<dbReference type="RefSeq" id="WP_130611496.1">
    <property type="nucleotide sequence ID" value="NZ_AP019368.1"/>
</dbReference>
<dbReference type="InterPro" id="IPR027417">
    <property type="entry name" value="P-loop_NTPase"/>
</dbReference>
<keyword evidence="8" id="KW-0067">ATP-binding</keyword>
<keyword evidence="12" id="KW-1185">Reference proteome</keyword>
<dbReference type="PANTHER" id="PTHR33540">
    <property type="entry name" value="TRNA THREONYLCARBAMOYLADENOSINE BIOSYNTHESIS PROTEIN TSAE"/>
    <property type="match status" value="1"/>
</dbReference>
<sequence length="180" mass="20789">MDDFLNLKNTLQEVFDDSNLAKELSIEVSLSDLNSFAHFISTFIKAGDWFLLDGDLGAGKTSLTKELSLILGAHQQTISPTFSILNIEELNSETELKKLVHLDLYRLKSGRELLYLGLEEEFNPKNSFCVIEWPYNIENDDYLAFFQITKCAKPKRVIEIILELAEKEDVRIYHIKRTHF</sequence>
<dbReference type="NCBIfam" id="TIGR00150">
    <property type="entry name" value="T6A_YjeE"/>
    <property type="match status" value="1"/>
</dbReference>
<evidence type="ECO:0000256" key="8">
    <source>
        <dbReference type="ARBA" id="ARBA00022840"/>
    </source>
</evidence>
<dbReference type="GO" id="GO:0046872">
    <property type="term" value="F:metal ion binding"/>
    <property type="evidence" value="ECO:0007669"/>
    <property type="project" value="UniProtKB-KW"/>
</dbReference>
<organism evidence="11 12">
    <name type="scientific">Fluviispira sanaruensis</name>
    <dbReference type="NCBI Taxonomy" id="2493639"/>
    <lineage>
        <taxon>Bacteria</taxon>
        <taxon>Pseudomonadati</taxon>
        <taxon>Bdellovibrionota</taxon>
        <taxon>Oligoflexia</taxon>
        <taxon>Silvanigrellales</taxon>
        <taxon>Silvanigrellaceae</taxon>
        <taxon>Fluviispira</taxon>
    </lineage>
</organism>
<dbReference type="KEGG" id="sbf:JCM31447_26590"/>
<comment type="similarity">
    <text evidence="2">Belongs to the TsaE family.</text>
</comment>
<evidence type="ECO:0000256" key="10">
    <source>
        <dbReference type="ARBA" id="ARBA00032441"/>
    </source>
</evidence>
<dbReference type="Gene3D" id="3.40.50.300">
    <property type="entry name" value="P-loop containing nucleotide triphosphate hydrolases"/>
    <property type="match status" value="1"/>
</dbReference>
<dbReference type="GO" id="GO:0005737">
    <property type="term" value="C:cytoplasm"/>
    <property type="evidence" value="ECO:0007669"/>
    <property type="project" value="UniProtKB-SubCell"/>
</dbReference>
<protein>
    <recommendedName>
        <fullName evidence="3">tRNA threonylcarbamoyladenosine biosynthesis protein TsaE</fullName>
    </recommendedName>
    <alternativeName>
        <fullName evidence="10">t(6)A37 threonylcarbamoyladenosine biosynthesis protein TsaE</fullName>
    </alternativeName>
</protein>
<dbReference type="GO" id="GO:0002949">
    <property type="term" value="P:tRNA threonylcarbamoyladenosine modification"/>
    <property type="evidence" value="ECO:0007669"/>
    <property type="project" value="InterPro"/>
</dbReference>
<reference evidence="11 12" key="1">
    <citation type="submission" date="2018-12" db="EMBL/GenBank/DDBJ databases">
        <title>Rubrispira sanarue gen. nov., sp., nov., a member of the order Silvanigrellales, isolated from a brackish lake in Hamamatsu Japan.</title>
        <authorList>
            <person name="Maejima Y."/>
            <person name="Iino T."/>
            <person name="Muraguchi Y."/>
            <person name="Fukuda K."/>
            <person name="Nojiri H."/>
            <person name="Ohkuma M."/>
            <person name="Moriuchi R."/>
            <person name="Dohra H."/>
            <person name="Kimbara K."/>
            <person name="Shintani M."/>
        </authorList>
    </citation>
    <scope>NUCLEOTIDE SEQUENCE [LARGE SCALE GENOMIC DNA]</scope>
    <source>
        <strain evidence="11 12">RF1110005</strain>
    </source>
</reference>
<dbReference type="Pfam" id="PF02367">
    <property type="entry name" value="TsaE"/>
    <property type="match status" value="1"/>
</dbReference>
<keyword evidence="5" id="KW-0819">tRNA processing</keyword>
<dbReference type="Proteomes" id="UP000291236">
    <property type="component" value="Chromosome"/>
</dbReference>
<keyword evidence="4" id="KW-0963">Cytoplasm</keyword>
<keyword evidence="6" id="KW-0479">Metal-binding</keyword>
<dbReference type="InterPro" id="IPR003442">
    <property type="entry name" value="T6A_TsaE"/>
</dbReference>
<evidence type="ECO:0000256" key="9">
    <source>
        <dbReference type="ARBA" id="ARBA00022842"/>
    </source>
</evidence>
<evidence type="ECO:0000256" key="1">
    <source>
        <dbReference type="ARBA" id="ARBA00004496"/>
    </source>
</evidence>
<dbReference type="OrthoDB" id="9800307at2"/>
<dbReference type="AlphaFoldDB" id="A0A4P2VQD0"/>
<keyword evidence="9" id="KW-0460">Magnesium</keyword>
<dbReference type="SUPFAM" id="SSF52540">
    <property type="entry name" value="P-loop containing nucleoside triphosphate hydrolases"/>
    <property type="match status" value="1"/>
</dbReference>
<dbReference type="EMBL" id="AP019368">
    <property type="protein sequence ID" value="BBH54199.1"/>
    <property type="molecule type" value="Genomic_DNA"/>
</dbReference>
<evidence type="ECO:0000256" key="2">
    <source>
        <dbReference type="ARBA" id="ARBA00007599"/>
    </source>
</evidence>
<evidence type="ECO:0000313" key="11">
    <source>
        <dbReference type="EMBL" id="BBH54199.1"/>
    </source>
</evidence>
<dbReference type="PANTHER" id="PTHR33540:SF2">
    <property type="entry name" value="TRNA THREONYLCARBAMOYLADENOSINE BIOSYNTHESIS PROTEIN TSAE"/>
    <property type="match status" value="1"/>
</dbReference>
<comment type="subcellular location">
    <subcellularLocation>
        <location evidence="1">Cytoplasm</location>
    </subcellularLocation>
</comment>
<evidence type="ECO:0000256" key="3">
    <source>
        <dbReference type="ARBA" id="ARBA00019010"/>
    </source>
</evidence>
<gene>
    <name evidence="11" type="ORF">JCM31447_26590</name>
</gene>
<keyword evidence="7" id="KW-0547">Nucleotide-binding</keyword>
<evidence type="ECO:0000256" key="5">
    <source>
        <dbReference type="ARBA" id="ARBA00022694"/>
    </source>
</evidence>
<dbReference type="GO" id="GO:0005524">
    <property type="term" value="F:ATP binding"/>
    <property type="evidence" value="ECO:0007669"/>
    <property type="project" value="UniProtKB-KW"/>
</dbReference>
<evidence type="ECO:0000256" key="6">
    <source>
        <dbReference type="ARBA" id="ARBA00022723"/>
    </source>
</evidence>
<proteinExistence type="inferred from homology"/>
<evidence type="ECO:0000313" key="12">
    <source>
        <dbReference type="Proteomes" id="UP000291236"/>
    </source>
</evidence>
<name>A0A4P2VQD0_FLUSA</name>
<accession>A0A4P2VQD0</accession>
<evidence type="ECO:0000256" key="4">
    <source>
        <dbReference type="ARBA" id="ARBA00022490"/>
    </source>
</evidence>
<evidence type="ECO:0000256" key="7">
    <source>
        <dbReference type="ARBA" id="ARBA00022741"/>
    </source>
</evidence>